<protein>
    <submittedName>
        <fullName evidence="2">Uncharacterized protein</fullName>
    </submittedName>
</protein>
<dbReference type="Proteomes" id="UP001189429">
    <property type="component" value="Unassembled WGS sequence"/>
</dbReference>
<dbReference type="InterPro" id="IPR023509">
    <property type="entry name" value="DTD-like_sf"/>
</dbReference>
<name>A0ABN9XGF0_9DINO</name>
<comment type="caution">
    <text evidence="2">The sequence shown here is derived from an EMBL/GenBank/DDBJ whole genome shotgun (WGS) entry which is preliminary data.</text>
</comment>
<evidence type="ECO:0000313" key="2">
    <source>
        <dbReference type="EMBL" id="CAK0897232.1"/>
    </source>
</evidence>
<feature type="region of interest" description="Disordered" evidence="1">
    <location>
        <begin position="59"/>
        <end position="85"/>
    </location>
</feature>
<feature type="compositionally biased region" description="Low complexity" evidence="1">
    <location>
        <begin position="59"/>
        <end position="71"/>
    </location>
</feature>
<evidence type="ECO:0000256" key="1">
    <source>
        <dbReference type="SAM" id="MobiDB-lite"/>
    </source>
</evidence>
<accession>A0ABN9XGF0</accession>
<organism evidence="2 3">
    <name type="scientific">Prorocentrum cordatum</name>
    <dbReference type="NCBI Taxonomy" id="2364126"/>
    <lineage>
        <taxon>Eukaryota</taxon>
        <taxon>Sar</taxon>
        <taxon>Alveolata</taxon>
        <taxon>Dinophyceae</taxon>
        <taxon>Prorocentrales</taxon>
        <taxon>Prorocentraceae</taxon>
        <taxon>Prorocentrum</taxon>
    </lineage>
</organism>
<dbReference type="SUPFAM" id="SSF69500">
    <property type="entry name" value="DTD-like"/>
    <property type="match status" value="1"/>
</dbReference>
<sequence length="113" mass="11500">MTVVVERCSEARLRTSVDADSWDSIQQGLVIRVAVAAGASPTLVASVAQSLLSAKLSSASGGADAAEPAESVAEPWPAGRPEGLHGVLGSHRGGCGVEPAGCHEVRDSRIELL</sequence>
<keyword evidence="3" id="KW-1185">Reference proteome</keyword>
<reference evidence="2" key="1">
    <citation type="submission" date="2023-10" db="EMBL/GenBank/DDBJ databases">
        <authorList>
            <person name="Chen Y."/>
            <person name="Shah S."/>
            <person name="Dougan E. K."/>
            <person name="Thang M."/>
            <person name="Chan C."/>
        </authorList>
    </citation>
    <scope>NUCLEOTIDE SEQUENCE [LARGE SCALE GENOMIC DNA]</scope>
</reference>
<evidence type="ECO:0000313" key="3">
    <source>
        <dbReference type="Proteomes" id="UP001189429"/>
    </source>
</evidence>
<dbReference type="Gene3D" id="3.50.80.10">
    <property type="entry name" value="D-tyrosyl-tRNA(Tyr) deacylase"/>
    <property type="match status" value="1"/>
</dbReference>
<proteinExistence type="predicted"/>
<dbReference type="EMBL" id="CAUYUJ010020299">
    <property type="protein sequence ID" value="CAK0897232.1"/>
    <property type="molecule type" value="Genomic_DNA"/>
</dbReference>
<gene>
    <name evidence="2" type="ORF">PCOR1329_LOCUS75478</name>
</gene>